<evidence type="ECO:0000256" key="3">
    <source>
        <dbReference type="PROSITE-ProRule" id="PRU00221"/>
    </source>
</evidence>
<evidence type="ECO:0000313" key="7">
    <source>
        <dbReference type="EMBL" id="EGC34009.1"/>
    </source>
</evidence>
<feature type="compositionally biased region" description="Polar residues" evidence="4">
    <location>
        <begin position="429"/>
        <end position="441"/>
    </location>
</feature>
<keyword evidence="2" id="KW-0677">Repeat</keyword>
<dbReference type="PROSITE" id="PS00678">
    <property type="entry name" value="WD_REPEATS_1"/>
    <property type="match status" value="1"/>
</dbReference>
<dbReference type="PANTHER" id="PTHR46362">
    <property type="entry name" value="GEM-ASSOCIATED PROTEIN 5"/>
    <property type="match status" value="1"/>
</dbReference>
<evidence type="ECO:0000259" key="5">
    <source>
        <dbReference type="Pfam" id="PF23774"/>
    </source>
</evidence>
<dbReference type="PANTHER" id="PTHR46362:SF1">
    <property type="entry name" value="GEM-ASSOCIATED PROTEIN 5"/>
    <property type="match status" value="1"/>
</dbReference>
<dbReference type="GeneID" id="10502491"/>
<name>F0ZPV9_DICPU</name>
<dbReference type="GO" id="GO:0005634">
    <property type="term" value="C:nucleus"/>
    <property type="evidence" value="ECO:0000318"/>
    <property type="project" value="GO_Central"/>
</dbReference>
<dbReference type="KEGG" id="dpp:DICPUDRAFT_80225"/>
<dbReference type="InterPro" id="IPR036322">
    <property type="entry name" value="WD40_repeat_dom_sf"/>
</dbReference>
<dbReference type="eggNOG" id="ENOG502QPYZ">
    <property type="taxonomic scope" value="Eukaryota"/>
</dbReference>
<dbReference type="EMBL" id="GL871116">
    <property type="protein sequence ID" value="EGC34009.1"/>
    <property type="molecule type" value="Genomic_DNA"/>
</dbReference>
<evidence type="ECO:0000256" key="2">
    <source>
        <dbReference type="ARBA" id="ARBA00022737"/>
    </source>
</evidence>
<evidence type="ECO:0000256" key="4">
    <source>
        <dbReference type="SAM" id="MobiDB-lite"/>
    </source>
</evidence>
<evidence type="ECO:0000313" key="8">
    <source>
        <dbReference type="Proteomes" id="UP000001064"/>
    </source>
</evidence>
<dbReference type="STRING" id="5786.F0ZPV9"/>
<accession>F0ZPV9</accession>
<organism evidence="7 8">
    <name type="scientific">Dictyostelium purpureum</name>
    <name type="common">Slime mold</name>
    <dbReference type="NCBI Taxonomy" id="5786"/>
    <lineage>
        <taxon>Eukaryota</taxon>
        <taxon>Amoebozoa</taxon>
        <taxon>Evosea</taxon>
        <taxon>Eumycetozoa</taxon>
        <taxon>Dictyostelia</taxon>
        <taxon>Dictyosteliales</taxon>
        <taxon>Dictyosteliaceae</taxon>
        <taxon>Dictyostelium</taxon>
    </lineage>
</organism>
<dbReference type="InterPro" id="IPR056421">
    <property type="entry name" value="TPR_GEMI5"/>
</dbReference>
<dbReference type="Gene3D" id="2.130.10.10">
    <property type="entry name" value="YVTN repeat-like/Quinoprotein amine dehydrogenase"/>
    <property type="match status" value="1"/>
</dbReference>
<dbReference type="PROSITE" id="PS50082">
    <property type="entry name" value="WD_REPEATS_2"/>
    <property type="match status" value="2"/>
</dbReference>
<dbReference type="OMA" id="TANDSHE"/>
<proteinExistence type="predicted"/>
<dbReference type="SUPFAM" id="SSF50978">
    <property type="entry name" value="WD40 repeat-like"/>
    <property type="match status" value="1"/>
</dbReference>
<dbReference type="OrthoDB" id="7326421at2759"/>
<dbReference type="RefSeq" id="XP_003289453.1">
    <property type="nucleotide sequence ID" value="XM_003289405.1"/>
</dbReference>
<dbReference type="InterPro" id="IPR056424">
    <property type="entry name" value="Beta-prop_GEMI5_2nd"/>
</dbReference>
<dbReference type="VEuPathDB" id="AmoebaDB:DICPUDRAFT_80225"/>
<dbReference type="PRINTS" id="PR00320">
    <property type="entry name" value="GPROTEINBRPT"/>
</dbReference>
<dbReference type="InterPro" id="IPR001680">
    <property type="entry name" value="WD40_rpt"/>
</dbReference>
<feature type="repeat" description="WD" evidence="3">
    <location>
        <begin position="335"/>
        <end position="368"/>
    </location>
</feature>
<dbReference type="InterPro" id="IPR015943">
    <property type="entry name" value="WD40/YVTN_repeat-like_dom_sf"/>
</dbReference>
<keyword evidence="8" id="KW-1185">Reference proteome</keyword>
<dbReference type="GO" id="GO:0032797">
    <property type="term" value="C:SMN complex"/>
    <property type="evidence" value="ECO:0000318"/>
    <property type="project" value="GO_Central"/>
</dbReference>
<dbReference type="InterPro" id="IPR019775">
    <property type="entry name" value="WD40_repeat_CS"/>
</dbReference>
<evidence type="ECO:0000259" key="6">
    <source>
        <dbReference type="Pfam" id="PF23775"/>
    </source>
</evidence>
<dbReference type="SMART" id="SM00320">
    <property type="entry name" value="WD40"/>
    <property type="match status" value="6"/>
</dbReference>
<sequence length="692" mass="78994">MNEKQQRVWLTLSWSPASPQYLISNSLTADILIWVYYTPNTFAIGCGDNTIRLWSPTENQKDRYESKMLWKGIQSKVTAISFCKDYGINHSTLIAFGMDDGRAGVYNINNNQSTIFPGGHKNETYEIVWKPPNKNNTVENKQQEKPSKIYTIGNNEIFEWDYNHFDKGFTNMGPSIQSRNPNETFSKHRTDINWNLDGDMVAIGHSDGTIDIFNSDFKLLTRIKEHKKLINRVKWSQFPEHKNTLASASNDKKINIYKINQIKQNIEKDENQEENQKKEGIEEFKIELIYQFSGHRNNVCSIDWSKHDWRLLASASADGTIQVWNIESKELVSNMRGHDGRVFTVCWSFVEPNLLSTGGEDQTVRIWDYTKQPYKTPNESLPTKPSPPQIAISLNKKIEENKQQNLQETLANTNTSSSTTSTATAINNPVSPSKNQSSTSPVLLPITENLPKKRPILLLNKDIVQKVDNTQSVIPLAKYILENDDKVNIDYGGNCGNDKIEAIFSENKLVIDKLIEKESNELLKIDDIENYLSINCWNGNIKNALYQIIKNGKLTGNIVALSIQAGREIYESICSLYSQQLICTGDFHMAVSYLLLTGHVKDAIDVYRNAMLYQEAILLAKSRFPIDDPIIDQLFLEWAKLTETSHSIHSIKCYLAISKSQYETTKIEILKILSVPTKQTLKIQNDLINYLK</sequence>
<dbReference type="InterPro" id="IPR020472">
    <property type="entry name" value="WD40_PAC1"/>
</dbReference>
<feature type="repeat" description="WD" evidence="3">
    <location>
        <begin position="292"/>
        <end position="334"/>
    </location>
</feature>
<dbReference type="GO" id="GO:0003730">
    <property type="term" value="F:mRNA 3'-UTR binding"/>
    <property type="evidence" value="ECO:0000318"/>
    <property type="project" value="GO_Central"/>
</dbReference>
<dbReference type="PROSITE" id="PS50294">
    <property type="entry name" value="WD_REPEATS_REGION"/>
    <property type="match status" value="2"/>
</dbReference>
<dbReference type="AlphaFoldDB" id="F0ZPV9"/>
<reference evidence="8" key="1">
    <citation type="journal article" date="2011" name="Genome Biol.">
        <title>Comparative genomics of the social amoebae Dictyostelium discoideum and Dictyostelium purpureum.</title>
        <authorList>
            <consortium name="US DOE Joint Genome Institute (JGI-PGF)"/>
            <person name="Sucgang R."/>
            <person name="Kuo A."/>
            <person name="Tian X."/>
            <person name="Salerno W."/>
            <person name="Parikh A."/>
            <person name="Feasley C.L."/>
            <person name="Dalin E."/>
            <person name="Tu H."/>
            <person name="Huang E."/>
            <person name="Barry K."/>
            <person name="Lindquist E."/>
            <person name="Shapiro H."/>
            <person name="Bruce D."/>
            <person name="Schmutz J."/>
            <person name="Salamov A."/>
            <person name="Fey P."/>
            <person name="Gaudet P."/>
            <person name="Anjard C."/>
            <person name="Babu M.M."/>
            <person name="Basu S."/>
            <person name="Bushmanova Y."/>
            <person name="van der Wel H."/>
            <person name="Katoh-Kurasawa M."/>
            <person name="Dinh C."/>
            <person name="Coutinho P.M."/>
            <person name="Saito T."/>
            <person name="Elias M."/>
            <person name="Schaap P."/>
            <person name="Kay R.R."/>
            <person name="Henrissat B."/>
            <person name="Eichinger L."/>
            <person name="Rivero F."/>
            <person name="Putnam N.H."/>
            <person name="West C.M."/>
            <person name="Loomis W.F."/>
            <person name="Chisholm R.L."/>
            <person name="Shaulsky G."/>
            <person name="Strassmann J.E."/>
            <person name="Queller D.C."/>
            <person name="Kuspa A."/>
            <person name="Grigoriev I.V."/>
        </authorList>
    </citation>
    <scope>NUCLEOTIDE SEQUENCE [LARGE SCALE GENOMIC DNA]</scope>
    <source>
        <strain evidence="8">QSDP1</strain>
    </source>
</reference>
<keyword evidence="1 3" id="KW-0853">WD repeat</keyword>
<protein>
    <submittedName>
        <fullName evidence="7">Uncharacterized protein</fullName>
    </submittedName>
</protein>
<dbReference type="InterPro" id="IPR052640">
    <property type="entry name" value="Gemin-5"/>
</dbReference>
<gene>
    <name evidence="7" type="ORF">DICPUDRAFT_80225</name>
</gene>
<dbReference type="InParanoid" id="F0ZPV9"/>
<evidence type="ECO:0000256" key="1">
    <source>
        <dbReference type="ARBA" id="ARBA00022574"/>
    </source>
</evidence>
<feature type="compositionally biased region" description="Low complexity" evidence="4">
    <location>
        <begin position="411"/>
        <end position="428"/>
    </location>
</feature>
<feature type="region of interest" description="Disordered" evidence="4">
    <location>
        <begin position="411"/>
        <end position="441"/>
    </location>
</feature>
<dbReference type="Pfam" id="PF23775">
    <property type="entry name" value="Beta-prop_RIG_2nd"/>
    <property type="match status" value="1"/>
</dbReference>
<dbReference type="GO" id="GO:0000387">
    <property type="term" value="P:spliceosomal snRNP assembly"/>
    <property type="evidence" value="ECO:0000318"/>
    <property type="project" value="GO_Central"/>
</dbReference>
<dbReference type="Proteomes" id="UP000001064">
    <property type="component" value="Unassembled WGS sequence"/>
</dbReference>
<dbReference type="Pfam" id="PF23774">
    <property type="entry name" value="TPR_GEMI5"/>
    <property type="match status" value="1"/>
</dbReference>
<feature type="domain" description="Gem-associated protein 5 second beta-propeller" evidence="6">
    <location>
        <begin position="40"/>
        <end position="331"/>
    </location>
</feature>
<feature type="domain" description="Gem-associated protein 5 TPR" evidence="5">
    <location>
        <begin position="503"/>
        <end position="660"/>
    </location>
</feature>